<dbReference type="InterPro" id="IPR036397">
    <property type="entry name" value="RNaseH_sf"/>
</dbReference>
<name>A0A101M5V6_PICGL</name>
<protein>
    <submittedName>
        <fullName evidence="1">Uncharacterized protein</fullName>
    </submittedName>
</protein>
<dbReference type="EMBL" id="LKAM01000001">
    <property type="protein sequence ID" value="KUM51417.1"/>
    <property type="molecule type" value="Genomic_DNA"/>
</dbReference>
<organism evidence="1">
    <name type="scientific">Picea glauca</name>
    <name type="common">White spruce</name>
    <name type="synonym">Pinus glauca</name>
    <dbReference type="NCBI Taxonomy" id="3330"/>
    <lineage>
        <taxon>Eukaryota</taxon>
        <taxon>Viridiplantae</taxon>
        <taxon>Streptophyta</taxon>
        <taxon>Embryophyta</taxon>
        <taxon>Tracheophyta</taxon>
        <taxon>Spermatophyta</taxon>
        <taxon>Pinopsida</taxon>
        <taxon>Pinidae</taxon>
        <taxon>Conifers I</taxon>
        <taxon>Pinales</taxon>
        <taxon>Pinaceae</taxon>
        <taxon>Picea</taxon>
    </lineage>
</organism>
<comment type="caution">
    <text evidence="1">The sequence shown here is derived from an EMBL/GenBank/DDBJ whole genome shotgun (WGS) entry which is preliminary data.</text>
</comment>
<sequence length="91" mass="10495">MVKKHKINWHHKLFSALWAYRTLAKTATSLTPFHLLYGVKGVLPNVNLTFDTWPQVLFSEAYVADVRATSRYVASYGWGDHRFIPMVIICV</sequence>
<geneLocation type="mitochondrion" evidence="1"/>
<gene>
    <name evidence="1" type="ORF">ABT39_MTgene1265</name>
</gene>
<dbReference type="AlphaFoldDB" id="A0A101M5V6"/>
<accession>A0A101M5V6</accession>
<evidence type="ECO:0000313" key="1">
    <source>
        <dbReference type="EMBL" id="KUM51417.1"/>
    </source>
</evidence>
<dbReference type="Gene3D" id="3.30.420.10">
    <property type="entry name" value="Ribonuclease H-like superfamily/Ribonuclease H"/>
    <property type="match status" value="1"/>
</dbReference>
<reference evidence="1" key="1">
    <citation type="journal article" date="2015" name="Genome Biol. Evol.">
        <title>Organellar Genomes of White Spruce (Picea glauca): Assembly and Annotation.</title>
        <authorList>
            <person name="Jackman S.D."/>
            <person name="Warren R.L."/>
            <person name="Gibb E.A."/>
            <person name="Vandervalk B.P."/>
            <person name="Mohamadi H."/>
            <person name="Chu J."/>
            <person name="Raymond A."/>
            <person name="Pleasance S."/>
            <person name="Coope R."/>
            <person name="Wildung M.R."/>
            <person name="Ritland C.E."/>
            <person name="Bousquet J."/>
            <person name="Jones S.J."/>
            <person name="Bohlmann J."/>
            <person name="Birol I."/>
        </authorList>
    </citation>
    <scope>NUCLEOTIDE SEQUENCE [LARGE SCALE GENOMIC DNA]</scope>
    <source>
        <tissue evidence="1">Flushing bud</tissue>
    </source>
</reference>
<keyword evidence="1" id="KW-0496">Mitochondrion</keyword>
<dbReference type="GO" id="GO:0003676">
    <property type="term" value="F:nucleic acid binding"/>
    <property type="evidence" value="ECO:0007669"/>
    <property type="project" value="InterPro"/>
</dbReference>
<proteinExistence type="predicted"/>